<dbReference type="Gene3D" id="1.10.1220.10">
    <property type="entry name" value="Met repressor-like"/>
    <property type="match status" value="1"/>
</dbReference>
<organism evidence="2 3">
    <name type="scientific">Thioclava electrotropha</name>
    <dbReference type="NCBI Taxonomy" id="1549850"/>
    <lineage>
        <taxon>Bacteria</taxon>
        <taxon>Pseudomonadati</taxon>
        <taxon>Pseudomonadota</taxon>
        <taxon>Alphaproteobacteria</taxon>
        <taxon>Rhodobacterales</taxon>
        <taxon>Paracoccaceae</taxon>
        <taxon>Thioclava</taxon>
    </lineage>
</organism>
<dbReference type="SUPFAM" id="SSF47598">
    <property type="entry name" value="Ribbon-helix-helix"/>
    <property type="match status" value="1"/>
</dbReference>
<gene>
    <name evidence="2" type="ORF">AKL02_003045</name>
</gene>
<reference evidence="2 3" key="1">
    <citation type="submission" date="2020-05" db="EMBL/GenBank/DDBJ databases">
        <title>Thioclava electrotropha strain Elox9 finished genome.</title>
        <authorList>
            <person name="Rowe A.R."/>
            <person name="Wilbanks E.G."/>
        </authorList>
    </citation>
    <scope>NUCLEOTIDE SEQUENCE [LARGE SCALE GENOMIC DNA]</scope>
    <source>
        <strain evidence="2 3">Elox9</strain>
    </source>
</reference>
<keyword evidence="3" id="KW-1185">Reference proteome</keyword>
<evidence type="ECO:0000313" key="2">
    <source>
        <dbReference type="EMBL" id="QPZ89968.1"/>
    </source>
</evidence>
<dbReference type="InterPro" id="IPR010985">
    <property type="entry name" value="Ribbon_hlx_hlx"/>
</dbReference>
<dbReference type="InterPro" id="IPR013321">
    <property type="entry name" value="Arc_rbn_hlx_hlx"/>
</dbReference>
<dbReference type="InterPro" id="IPR005569">
    <property type="entry name" value="Arc_DNA-bd_dom"/>
</dbReference>
<sequence>MRRAVAEYPSDKQDKFMLRLPDGLKDRIKAKADEHGRSMNAEIVQLLENEYPAPTDVLHLHVDDIRKLLDIYEKETDPKRRLYLQLVISDLVTAGNDFQIVFDEDGNF</sequence>
<accession>A0ABX6YRT8</accession>
<proteinExistence type="predicted"/>
<dbReference type="GO" id="GO:0003677">
    <property type="term" value="F:DNA binding"/>
    <property type="evidence" value="ECO:0007669"/>
    <property type="project" value="UniProtKB-KW"/>
</dbReference>
<evidence type="ECO:0000259" key="1">
    <source>
        <dbReference type="Pfam" id="PF03869"/>
    </source>
</evidence>
<keyword evidence="2" id="KW-0238">DNA-binding</keyword>
<protein>
    <submittedName>
        <fullName evidence="2">Arc family DNA-binding protein</fullName>
    </submittedName>
</protein>
<evidence type="ECO:0000313" key="3">
    <source>
        <dbReference type="Proteomes" id="UP000192422"/>
    </source>
</evidence>
<dbReference type="Pfam" id="PF03869">
    <property type="entry name" value="Arc"/>
    <property type="match status" value="1"/>
</dbReference>
<feature type="domain" description="Arc-like DNA binding" evidence="1">
    <location>
        <begin position="11"/>
        <end position="49"/>
    </location>
</feature>
<name>A0ABX6YRT8_9RHOB</name>
<dbReference type="EMBL" id="CP053562">
    <property type="protein sequence ID" value="QPZ89968.1"/>
    <property type="molecule type" value="Genomic_DNA"/>
</dbReference>
<dbReference type="Proteomes" id="UP000192422">
    <property type="component" value="Chromosome"/>
</dbReference>